<accession>A0A6J7WK03</accession>
<reference evidence="1" key="1">
    <citation type="submission" date="2020-05" db="EMBL/GenBank/DDBJ databases">
        <authorList>
            <person name="Chiriac C."/>
            <person name="Salcher M."/>
            <person name="Ghai R."/>
            <person name="Kavagutti S V."/>
        </authorList>
    </citation>
    <scope>NUCLEOTIDE SEQUENCE</scope>
</reference>
<name>A0A6J7WK03_9CAUD</name>
<dbReference type="EMBL" id="LR798265">
    <property type="protein sequence ID" value="CAB5218341.1"/>
    <property type="molecule type" value="Genomic_DNA"/>
</dbReference>
<dbReference type="SUPFAM" id="SSF46785">
    <property type="entry name" value="Winged helix' DNA-binding domain"/>
    <property type="match status" value="1"/>
</dbReference>
<protein>
    <submittedName>
        <fullName evidence="1">Uncharacterized protein</fullName>
    </submittedName>
</protein>
<evidence type="ECO:0000313" key="1">
    <source>
        <dbReference type="EMBL" id="CAB5218341.1"/>
    </source>
</evidence>
<proteinExistence type="predicted"/>
<organism evidence="1">
    <name type="scientific">uncultured Caudovirales phage</name>
    <dbReference type="NCBI Taxonomy" id="2100421"/>
    <lineage>
        <taxon>Viruses</taxon>
        <taxon>Duplodnaviria</taxon>
        <taxon>Heunggongvirae</taxon>
        <taxon>Uroviricota</taxon>
        <taxon>Caudoviricetes</taxon>
        <taxon>Peduoviridae</taxon>
        <taxon>Maltschvirus</taxon>
        <taxon>Maltschvirus maltsch</taxon>
    </lineage>
</organism>
<sequence>MAENNKFESVPFTFDVTPLPEFKAEQGKSWIKWGTDNLYCDYLINLYSRSVRHGSIINAKIDYILGGGLTYNDSNLNPAEEALAIEFIKFMKLNNCSYEMIRDGELFNGVAVEIIWNKKRTKPVKLVHIPFSRLRTNEDETEYYYSKNWKSKVQDEKTTGFKVFQPFDINKPQDSQIYIYTIKSPVSTGQPNVYPTPNYQSGVIDIESDIAIGEFDNSNLLTGFTAGTIINFNNGEPATKEAKAQIVNAVKSQGTGANKAGAVFVSFNNSKDKETTVTSVNPSDLDKQNIEVDKRVQARVFTVHKITNPALFGIRNEGALSSDNNLGKDFELFQSIYIDSRQQWHEYFINDIAKYFGVTTYIEFKHTSLLKETISEATTQRVYDAYSVDQLADILGLPKPTKVSVQMSEDESVKMIFSKYGRKKEEFEIIESREFTYTNDEELITSEFAFASELDSLSKSVLDLINKEETIEIPRLAEALKSDNKTIQNVINDLTTNGYLVPTDYGYTTTEIGNDVLNNEKIKTKNFEVVYGYDWRAGFSNKDKKTSREFCVNLLNLDLLYTKDEIRAMKNDIGSDVWTFKGGWYTKPNTNIHLPFCRHTWHQYLVKKK</sequence>
<dbReference type="InterPro" id="IPR036390">
    <property type="entry name" value="WH_DNA-bd_sf"/>
</dbReference>
<gene>
    <name evidence="1" type="ORF">UFOVP212_20</name>
</gene>
<dbReference type="Gene3D" id="1.10.10.10">
    <property type="entry name" value="Winged helix-like DNA-binding domain superfamily/Winged helix DNA-binding domain"/>
    <property type="match status" value="1"/>
</dbReference>
<dbReference type="InterPro" id="IPR036388">
    <property type="entry name" value="WH-like_DNA-bd_sf"/>
</dbReference>